<sequence>MLFPIALMVSATVLFSLVWQSVGEQSTFASLERDGIRYIQALEPLEIALTNAESVAVRGGSAPREPLALAVADVAKADKELGERLRTEDRWTELRTKVESLPAEGAAAPIIAAYGGVSELLLALMDKVRNTSQLIRDPEVDTYYLEDGAAQELPEGIVAAAQYTDLLLSVVGESPAAQAKVADDVRSAYSGLAGNAKDLSDDIRLAVEGSDGGALGTALLSKLDRFNRSIDDLAPLMSPLSNGTGRIDTAKVVRSRDEMQAAAADLSATLLTQIDSALADRLASLSHRRLLAIGILLAPVLLGLALVVPSLVARRRQDKGAPPRERPTAGRHDPAHPAPAQPVTVPPTPWPTGPVQRPESRPSETAGSEYARWEQFSAPQ</sequence>
<name>A0ABQ3ZCW1_9ACTN</name>
<organism evidence="3 4">
    <name type="scientific">Paractinoplanes durhamensis</name>
    <dbReference type="NCBI Taxonomy" id="113563"/>
    <lineage>
        <taxon>Bacteria</taxon>
        <taxon>Bacillati</taxon>
        <taxon>Actinomycetota</taxon>
        <taxon>Actinomycetes</taxon>
        <taxon>Micromonosporales</taxon>
        <taxon>Micromonosporaceae</taxon>
        <taxon>Paractinoplanes</taxon>
    </lineage>
</organism>
<feature type="transmembrane region" description="Helical" evidence="2">
    <location>
        <begin position="290"/>
        <end position="312"/>
    </location>
</feature>
<evidence type="ECO:0000313" key="3">
    <source>
        <dbReference type="EMBL" id="GIE07690.1"/>
    </source>
</evidence>
<dbReference type="EMBL" id="BOML01000087">
    <property type="protein sequence ID" value="GIE07690.1"/>
    <property type="molecule type" value="Genomic_DNA"/>
</dbReference>
<keyword evidence="2" id="KW-0812">Transmembrane</keyword>
<feature type="compositionally biased region" description="Basic and acidic residues" evidence="1">
    <location>
        <begin position="318"/>
        <end position="335"/>
    </location>
</feature>
<comment type="caution">
    <text evidence="3">The sequence shown here is derived from an EMBL/GenBank/DDBJ whole genome shotgun (WGS) entry which is preliminary data.</text>
</comment>
<keyword evidence="2" id="KW-0472">Membrane</keyword>
<gene>
    <name evidence="3" type="ORF">Adu01nite_90400</name>
</gene>
<feature type="region of interest" description="Disordered" evidence="1">
    <location>
        <begin position="315"/>
        <end position="380"/>
    </location>
</feature>
<feature type="compositionally biased region" description="Pro residues" evidence="1">
    <location>
        <begin position="336"/>
        <end position="352"/>
    </location>
</feature>
<evidence type="ECO:0000313" key="4">
    <source>
        <dbReference type="Proteomes" id="UP000637628"/>
    </source>
</evidence>
<dbReference type="Proteomes" id="UP000637628">
    <property type="component" value="Unassembled WGS sequence"/>
</dbReference>
<protein>
    <submittedName>
        <fullName evidence="3">Uncharacterized protein</fullName>
    </submittedName>
</protein>
<accession>A0ABQ3ZCW1</accession>
<evidence type="ECO:0000256" key="1">
    <source>
        <dbReference type="SAM" id="MobiDB-lite"/>
    </source>
</evidence>
<dbReference type="RefSeq" id="WP_203735521.1">
    <property type="nucleotide sequence ID" value="NZ_BAAATX010000045.1"/>
</dbReference>
<proteinExistence type="predicted"/>
<keyword evidence="4" id="KW-1185">Reference proteome</keyword>
<reference evidence="3 4" key="1">
    <citation type="submission" date="2021-01" db="EMBL/GenBank/DDBJ databases">
        <title>Whole genome shotgun sequence of Actinoplanes durhamensis NBRC 14914.</title>
        <authorList>
            <person name="Komaki H."/>
            <person name="Tamura T."/>
        </authorList>
    </citation>
    <scope>NUCLEOTIDE SEQUENCE [LARGE SCALE GENOMIC DNA]</scope>
    <source>
        <strain evidence="3 4">NBRC 14914</strain>
    </source>
</reference>
<keyword evidence="2" id="KW-1133">Transmembrane helix</keyword>
<evidence type="ECO:0000256" key="2">
    <source>
        <dbReference type="SAM" id="Phobius"/>
    </source>
</evidence>